<evidence type="ECO:0000256" key="11">
    <source>
        <dbReference type="ARBA" id="ARBA00031051"/>
    </source>
</evidence>
<dbReference type="PANTHER" id="PTHR21485">
    <property type="entry name" value="HAD SUPERFAMILY MEMBERS CMAS AND KDSC"/>
    <property type="match status" value="1"/>
</dbReference>
<dbReference type="PATRIC" id="fig|1286106.3.peg.664"/>
<dbReference type="PIRSF" id="PIRSF006118">
    <property type="entry name" value="KDO8-P_Ptase"/>
    <property type="match status" value="1"/>
</dbReference>
<feature type="binding site" evidence="13">
    <location>
        <position position="110"/>
    </location>
    <ligand>
        <name>Mg(2+)</name>
        <dbReference type="ChEBI" id="CHEBI:18420"/>
    </ligand>
</feature>
<feature type="binding site" evidence="13">
    <location>
        <position position="17"/>
    </location>
    <ligand>
        <name>Mg(2+)</name>
        <dbReference type="ChEBI" id="CHEBI:18420"/>
    </ligand>
</feature>
<feature type="binding site" evidence="13">
    <location>
        <position position="19"/>
    </location>
    <ligand>
        <name>substrate</name>
    </ligand>
</feature>
<keyword evidence="7 12" id="KW-0479">Metal-binding</keyword>
<dbReference type="EMBL" id="APHR01000015">
    <property type="protein sequence ID" value="EMR13715.1"/>
    <property type="molecule type" value="Genomic_DNA"/>
</dbReference>
<evidence type="ECO:0000313" key="15">
    <source>
        <dbReference type="Proteomes" id="UP000012019"/>
    </source>
</evidence>
<gene>
    <name evidence="14" type="ORF">MPL1_03328</name>
</gene>
<evidence type="ECO:0000256" key="4">
    <source>
        <dbReference type="ARBA" id="ARBA00011881"/>
    </source>
</evidence>
<protein>
    <recommendedName>
        <fullName evidence="6 12">3-deoxy-D-manno-octulosonate 8-phosphate phosphatase KdsC</fullName>
        <ecNumber evidence="5 12">3.1.3.45</ecNumber>
    </recommendedName>
    <alternativeName>
        <fullName evidence="11 12">KDO 8-P phosphatase</fullName>
    </alternativeName>
</protein>
<proteinExistence type="inferred from homology"/>
<evidence type="ECO:0000256" key="7">
    <source>
        <dbReference type="ARBA" id="ARBA00022723"/>
    </source>
</evidence>
<organism evidence="14 15">
    <name type="scientific">Methylophaga lonarensis MPL</name>
    <dbReference type="NCBI Taxonomy" id="1286106"/>
    <lineage>
        <taxon>Bacteria</taxon>
        <taxon>Pseudomonadati</taxon>
        <taxon>Pseudomonadota</taxon>
        <taxon>Gammaproteobacteria</taxon>
        <taxon>Thiotrichales</taxon>
        <taxon>Piscirickettsiaceae</taxon>
        <taxon>Methylophaga</taxon>
    </lineage>
</organism>
<dbReference type="InterPro" id="IPR036412">
    <property type="entry name" value="HAD-like_sf"/>
</dbReference>
<dbReference type="SFLD" id="SFLDS00003">
    <property type="entry name" value="Haloacid_Dehalogenase"/>
    <property type="match status" value="1"/>
</dbReference>
<evidence type="ECO:0000256" key="13">
    <source>
        <dbReference type="PIRSR" id="PIRSR006118-2"/>
    </source>
</evidence>
<dbReference type="NCBIfam" id="NF007019">
    <property type="entry name" value="PRK09484.1"/>
    <property type="match status" value="1"/>
</dbReference>
<dbReference type="NCBIfam" id="TIGR01662">
    <property type="entry name" value="HAD-SF-IIIA"/>
    <property type="match status" value="1"/>
</dbReference>
<dbReference type="GO" id="GO:0009103">
    <property type="term" value="P:lipopolysaccharide biosynthetic process"/>
    <property type="evidence" value="ECO:0007669"/>
    <property type="project" value="UniProtKB-UniRule"/>
</dbReference>
<evidence type="ECO:0000256" key="5">
    <source>
        <dbReference type="ARBA" id="ARBA00013066"/>
    </source>
</evidence>
<evidence type="ECO:0000256" key="1">
    <source>
        <dbReference type="ARBA" id="ARBA00000898"/>
    </source>
</evidence>
<dbReference type="OrthoDB" id="9805604at2"/>
<dbReference type="InterPro" id="IPR006549">
    <property type="entry name" value="HAD-SF_hydro_IIIA"/>
</dbReference>
<evidence type="ECO:0000256" key="9">
    <source>
        <dbReference type="ARBA" id="ARBA00022842"/>
    </source>
</evidence>
<keyword evidence="9 12" id="KW-0460">Magnesium</keyword>
<name>M7PIJ5_9GAMM</name>
<dbReference type="STRING" id="1286106.MPL1_03328"/>
<dbReference type="InterPro" id="IPR010023">
    <property type="entry name" value="KdsC_fam"/>
</dbReference>
<keyword evidence="10 12" id="KW-0448">Lipopolysaccharide biosynthesis</keyword>
<dbReference type="EC" id="3.1.3.45" evidence="5 12"/>
<dbReference type="GO" id="GO:0008781">
    <property type="term" value="F:N-acylneuraminate cytidylyltransferase activity"/>
    <property type="evidence" value="ECO:0007669"/>
    <property type="project" value="TreeGrafter"/>
</dbReference>
<dbReference type="SFLD" id="SFLDG01138">
    <property type="entry name" value="C1.6.2:_Deoxy-d-mannose-octulo"/>
    <property type="match status" value="1"/>
</dbReference>
<keyword evidence="15" id="KW-1185">Reference proteome</keyword>
<dbReference type="InterPro" id="IPR023214">
    <property type="entry name" value="HAD_sf"/>
</dbReference>
<dbReference type="RefSeq" id="WP_009725696.1">
    <property type="nucleotide sequence ID" value="NZ_APHR01000015.1"/>
</dbReference>
<dbReference type="GO" id="GO:0019143">
    <property type="term" value="F:3-deoxy-manno-octulosonate-8-phosphatase activity"/>
    <property type="evidence" value="ECO:0007669"/>
    <property type="project" value="UniProtKB-UniRule"/>
</dbReference>
<evidence type="ECO:0000256" key="2">
    <source>
        <dbReference type="ARBA" id="ARBA00001946"/>
    </source>
</evidence>
<evidence type="ECO:0000256" key="12">
    <source>
        <dbReference type="PIRNR" id="PIRNR006118"/>
    </source>
</evidence>
<dbReference type="SFLD" id="SFLDG01136">
    <property type="entry name" value="C1.6:_Phosphoserine_Phosphatas"/>
    <property type="match status" value="1"/>
</dbReference>
<comment type="caution">
    <text evidence="14">The sequence shown here is derived from an EMBL/GenBank/DDBJ whole genome shotgun (WGS) entry which is preliminary data.</text>
</comment>
<evidence type="ECO:0000313" key="14">
    <source>
        <dbReference type="EMBL" id="EMR13715.1"/>
    </source>
</evidence>
<evidence type="ECO:0000256" key="3">
    <source>
        <dbReference type="ARBA" id="ARBA00005893"/>
    </source>
</evidence>
<dbReference type="Gene3D" id="3.40.50.1000">
    <property type="entry name" value="HAD superfamily/HAD-like"/>
    <property type="match status" value="1"/>
</dbReference>
<evidence type="ECO:0000256" key="10">
    <source>
        <dbReference type="ARBA" id="ARBA00022985"/>
    </source>
</evidence>
<dbReference type="AlphaFoldDB" id="M7PIJ5"/>
<evidence type="ECO:0000256" key="6">
    <source>
        <dbReference type="ARBA" id="ARBA00020092"/>
    </source>
</evidence>
<keyword evidence="8 12" id="KW-0378">Hydrolase</keyword>
<dbReference type="SUPFAM" id="SSF56784">
    <property type="entry name" value="HAD-like"/>
    <property type="match status" value="1"/>
</dbReference>
<comment type="subunit">
    <text evidence="4 12">Homotetramer.</text>
</comment>
<dbReference type="FunFam" id="3.40.50.1000:FF:000029">
    <property type="entry name" value="3-deoxy-D-manno-octulosonate 8-phosphate phosphatase KdsC"/>
    <property type="match status" value="1"/>
</dbReference>
<comment type="cofactor">
    <cofactor evidence="2 12 13">
        <name>Mg(2+)</name>
        <dbReference type="ChEBI" id="CHEBI:18420"/>
    </cofactor>
</comment>
<dbReference type="PANTHER" id="PTHR21485:SF6">
    <property type="entry name" value="N-ACYLNEURAMINATE CYTIDYLYLTRANSFERASE-RELATED"/>
    <property type="match status" value="1"/>
</dbReference>
<dbReference type="eggNOG" id="COG1778">
    <property type="taxonomic scope" value="Bacteria"/>
</dbReference>
<accession>M7PIJ5</accession>
<dbReference type="Proteomes" id="UP000012019">
    <property type="component" value="Unassembled WGS sequence"/>
</dbReference>
<dbReference type="NCBIfam" id="TIGR01670">
    <property type="entry name" value="KdsC-phosphatas"/>
    <property type="match status" value="1"/>
</dbReference>
<comment type="similarity">
    <text evidence="3 12">Belongs to the KdsC family.</text>
</comment>
<dbReference type="CDD" id="cd01630">
    <property type="entry name" value="HAD_KDO-like"/>
    <property type="match status" value="1"/>
</dbReference>
<dbReference type="GO" id="GO:0046872">
    <property type="term" value="F:metal ion binding"/>
    <property type="evidence" value="ECO:0007669"/>
    <property type="project" value="UniProtKB-UniRule"/>
</dbReference>
<comment type="catalytic activity">
    <reaction evidence="1 12">
        <text>3-deoxy-alpha-D-manno-2-octulosonate-8-phosphate + H2O = 3-deoxy-alpha-D-manno-oct-2-ulosonate + phosphate</text>
        <dbReference type="Rhea" id="RHEA:11500"/>
        <dbReference type="ChEBI" id="CHEBI:15377"/>
        <dbReference type="ChEBI" id="CHEBI:43474"/>
        <dbReference type="ChEBI" id="CHEBI:85985"/>
        <dbReference type="ChEBI" id="CHEBI:85986"/>
        <dbReference type="EC" id="3.1.3.45"/>
    </reaction>
</comment>
<comment type="function">
    <text evidence="12">Catalyzes the hydrolysis of 3-deoxy-D-manno-octulosonate 8-phosphate (KDO 8-P) to 3-deoxy-D-manno-octulosonate (KDO) and inorganic phosphate.</text>
</comment>
<sequence length="173" mass="19146">MQDILERAKQIKLVIFDVDGVLTDGSIIIGDDGEEYKAFNSRDGHGMKLLQYTGVEIAIITGRTSKVVEHRMQSLGISHVYQGQRVKLPAFQELISQLQLKPEQCAYVGDDWVDLSIMTRVGLAIAVQDAAELVKKHAHWTTPSGGGKGAAREVCELIMEGQGTLQDQIERHF</sequence>
<dbReference type="InterPro" id="IPR050793">
    <property type="entry name" value="CMP-NeuNAc_synthase"/>
</dbReference>
<dbReference type="Pfam" id="PF08282">
    <property type="entry name" value="Hydrolase_3"/>
    <property type="match status" value="1"/>
</dbReference>
<evidence type="ECO:0000256" key="8">
    <source>
        <dbReference type="ARBA" id="ARBA00022801"/>
    </source>
</evidence>
<reference evidence="14 15" key="1">
    <citation type="journal article" date="2013" name="Genome Announc.">
        <title>Draft Genome Sequence of Methylophaga lonarensis MPLT, a Haloalkaliphilic (Non-Methane-Utilizing) Methylotroph.</title>
        <authorList>
            <person name="Shetty S.A."/>
            <person name="Marathe N.P."/>
            <person name="Munot H."/>
            <person name="Antony C.P."/>
            <person name="Dhotre D.P."/>
            <person name="Murrell J.C."/>
            <person name="Shouche Y.S."/>
        </authorList>
    </citation>
    <scope>NUCLEOTIDE SEQUENCE [LARGE SCALE GENOMIC DNA]</scope>
    <source>
        <strain evidence="14 15">MPL</strain>
    </source>
</reference>